<dbReference type="InterPro" id="IPR052577">
    <property type="entry name" value="VWA7"/>
</dbReference>
<keyword evidence="3 6" id="KW-0732">Signal</keyword>
<evidence type="ECO:0000256" key="1">
    <source>
        <dbReference type="ARBA" id="ARBA00004613"/>
    </source>
</evidence>
<reference evidence="12" key="1">
    <citation type="submission" date="2025-08" db="UniProtKB">
        <authorList>
            <consortium name="RefSeq"/>
        </authorList>
    </citation>
    <scope>IDENTIFICATION</scope>
</reference>
<evidence type="ECO:0000256" key="2">
    <source>
        <dbReference type="ARBA" id="ARBA00022525"/>
    </source>
</evidence>
<dbReference type="Pfam" id="PF25106">
    <property type="entry name" value="VWA_4"/>
    <property type="match status" value="1"/>
</dbReference>
<dbReference type="Gene3D" id="3.40.50.410">
    <property type="entry name" value="von Willebrand factor, type A domain"/>
    <property type="match status" value="1"/>
</dbReference>
<sequence>MTATQSVMLLAAVVVSLPGLIHAFQPLFSFDGNSTTHRDITRMAVLRKTAEVCRDIAASEGRDFSLTIDNSLSPDKVQRACLSSGNSTSLLSTVLFQTSIANMYLSNANVDVVYSLSEEHHFDDETFQGGRDVITAGVSAVKASVKKENFVAGRWILGQVCHTLQDFYSHSNWVELGKTAPYSTLIKPDQPLENLAGPTVPTCRNCTQGDCANNLLPDLLQQGLLTSGYFNLFSSAKPAGKCSHGGLFDQTSKQDPIGGISKDDVGSSHGFLHHNAADVAVNATVELLEDIRLAVGDKNFLQLMGLSQSSVLCFVIDTTGSMSDDIAEAKRVSFNIIDSKRGTPQEPSAYILVPFNDPGFGPLTMTTNADVFKASINKLSASGGGDIPEMCLSGLQIALTAAPPSSEIFVFTDAPAKDAHLKSTVTALIESTKTVVTFMLTDVLSSRRRRRSSQSVSPRDISQSDAQLYRDLARASGGQAIEVTKSGLSGATTIIEDSSASAVVTVFQTVKNPGKPDNFTFNVDGSSRNLTAYITGVPSLTFRLISPTGVSQSSSESSGPLASSTKTGNLHRLSLNIGNQTGSWQIRVDSNSPYSVKVTGQSSVNFIYNLVKPHEGAHGDYSLLEGRPLAGGNASILVTVTGSDTVKVTDVTLFDSSGPSEVNGSVQTVGSGIYLVTFSGVPPGDFVLLVKGEDSSSTPRSTPSGFQRQASTQIKTSSISVTAQVNNTNIAPGTTVSIPFTVASTTNGVVNDSASGTFTVQANNDRGYTSTSPSSITIEAGSGGKANGTVTLAVPASAASGTDVTLTIGAQNAAATDINFAVLRFFVTPKVTDVTRPVCLVVNTSGKCSSSSSLCASSQWVFVANLTDGVNGTGLDSISIRQGNGTLNTSTAAGAGGENITVATYSSSCCSQTVQLTMVDKVGNVGTCEGQLRETTTAAPATTANTTSTGGRTLSVSHSLWISMGVIFLWK</sequence>
<evidence type="ECO:0000256" key="3">
    <source>
        <dbReference type="ARBA" id="ARBA00022729"/>
    </source>
</evidence>
<evidence type="ECO:0000259" key="8">
    <source>
        <dbReference type="Pfam" id="PF23619"/>
    </source>
</evidence>
<proteinExistence type="predicted"/>
<evidence type="ECO:0000259" key="10">
    <source>
        <dbReference type="Pfam" id="PF25107"/>
    </source>
</evidence>
<organism evidence="11 12">
    <name type="scientific">Parambassis ranga</name>
    <name type="common">Indian glassy fish</name>
    <dbReference type="NCBI Taxonomy" id="210632"/>
    <lineage>
        <taxon>Eukaryota</taxon>
        <taxon>Metazoa</taxon>
        <taxon>Chordata</taxon>
        <taxon>Craniata</taxon>
        <taxon>Vertebrata</taxon>
        <taxon>Euteleostomi</taxon>
        <taxon>Actinopterygii</taxon>
        <taxon>Neopterygii</taxon>
        <taxon>Teleostei</taxon>
        <taxon>Neoteleostei</taxon>
        <taxon>Acanthomorphata</taxon>
        <taxon>Ovalentaria</taxon>
        <taxon>Ambassidae</taxon>
        <taxon>Parambassis</taxon>
    </lineage>
</organism>
<dbReference type="SUPFAM" id="SSF53300">
    <property type="entry name" value="vWA-like"/>
    <property type="match status" value="1"/>
</dbReference>
<evidence type="ECO:0000313" key="12">
    <source>
        <dbReference type="RefSeq" id="XP_028273705.1"/>
    </source>
</evidence>
<dbReference type="GeneID" id="114443662"/>
<name>A0A6P7JAM7_9TELE</name>
<dbReference type="OrthoDB" id="301415at2759"/>
<feature type="compositionally biased region" description="Polar residues" evidence="5">
    <location>
        <begin position="695"/>
        <end position="713"/>
    </location>
</feature>
<evidence type="ECO:0000313" key="11">
    <source>
        <dbReference type="Proteomes" id="UP000515145"/>
    </source>
</evidence>
<dbReference type="Pfam" id="PF23560">
    <property type="entry name" value="GBD_Hemicentin"/>
    <property type="match status" value="1"/>
</dbReference>
<dbReference type="InterPro" id="IPR056862">
    <property type="entry name" value="VWA7_N"/>
</dbReference>
<dbReference type="InterPro" id="IPR036465">
    <property type="entry name" value="vWFA_dom_sf"/>
</dbReference>
<feature type="domain" description="Hemicentin/VWA7 galactose-binding" evidence="7">
    <location>
        <begin position="504"/>
        <end position="603"/>
    </location>
</feature>
<feature type="domain" description="VWA7 N-terminal" evidence="10">
    <location>
        <begin position="73"/>
        <end position="301"/>
    </location>
</feature>
<accession>A0A6P7JAM7</accession>
<feature type="domain" description="Hemicentin-1-like von Willebrand factor A" evidence="9">
    <location>
        <begin position="312"/>
        <end position="485"/>
    </location>
</feature>
<gene>
    <name evidence="12" type="primary">LOC114443662</name>
</gene>
<evidence type="ECO:0000259" key="7">
    <source>
        <dbReference type="Pfam" id="PF23560"/>
    </source>
</evidence>
<dbReference type="InterPro" id="IPR056861">
    <property type="entry name" value="HMCN1-like_VWA"/>
</dbReference>
<evidence type="ECO:0000256" key="4">
    <source>
        <dbReference type="ARBA" id="ARBA00023180"/>
    </source>
</evidence>
<dbReference type="PANTHER" id="PTHR14905">
    <property type="entry name" value="NG37"/>
    <property type="match status" value="1"/>
</dbReference>
<evidence type="ECO:0000256" key="5">
    <source>
        <dbReference type="SAM" id="MobiDB-lite"/>
    </source>
</evidence>
<evidence type="ECO:0000256" key="6">
    <source>
        <dbReference type="SAM" id="SignalP"/>
    </source>
</evidence>
<dbReference type="GO" id="GO:0005576">
    <property type="term" value="C:extracellular region"/>
    <property type="evidence" value="ECO:0007669"/>
    <property type="project" value="UniProtKB-SubCell"/>
</dbReference>
<dbReference type="InParanoid" id="A0A6P7JAM7"/>
<dbReference type="Pfam" id="PF23619">
    <property type="entry name" value="Ig_VWA7"/>
    <property type="match status" value="1"/>
</dbReference>
<protein>
    <submittedName>
        <fullName evidence="12">von Willebrand factor A domain-containing protein 7-like</fullName>
    </submittedName>
</protein>
<dbReference type="RefSeq" id="XP_028273705.1">
    <property type="nucleotide sequence ID" value="XM_028417904.1"/>
</dbReference>
<dbReference type="PANTHER" id="PTHR14905:SF18">
    <property type="entry name" value="VON WILLEBRAND FACTOR A DOMAIN-CONTAINING 10, TANDEM DUPLICATE 1-RELATED"/>
    <property type="match status" value="1"/>
</dbReference>
<comment type="subcellular location">
    <subcellularLocation>
        <location evidence="1">Secreted</location>
    </subcellularLocation>
</comment>
<feature type="domain" description="VWA7 Ig-like" evidence="8">
    <location>
        <begin position="723"/>
        <end position="828"/>
    </location>
</feature>
<feature type="region of interest" description="Disordered" evidence="5">
    <location>
        <begin position="692"/>
        <end position="713"/>
    </location>
</feature>
<feature type="signal peptide" evidence="6">
    <location>
        <begin position="1"/>
        <end position="23"/>
    </location>
</feature>
<keyword evidence="4" id="KW-0325">Glycoprotein</keyword>
<evidence type="ECO:0000259" key="9">
    <source>
        <dbReference type="Pfam" id="PF25106"/>
    </source>
</evidence>
<keyword evidence="11" id="KW-1185">Reference proteome</keyword>
<feature type="chain" id="PRO_5027843664" evidence="6">
    <location>
        <begin position="24"/>
        <end position="971"/>
    </location>
</feature>
<dbReference type="Pfam" id="PF25107">
    <property type="entry name" value="VWA7_N"/>
    <property type="match status" value="1"/>
</dbReference>
<dbReference type="Proteomes" id="UP000515145">
    <property type="component" value="Chromosome 1"/>
</dbReference>
<keyword evidence="2" id="KW-0964">Secreted</keyword>
<dbReference type="InterPro" id="IPR056475">
    <property type="entry name" value="GBD_Hemicentin/VWA7"/>
</dbReference>
<dbReference type="InterPro" id="IPR057615">
    <property type="entry name" value="Ig_VWA7"/>
</dbReference>
<dbReference type="AlphaFoldDB" id="A0A6P7JAM7"/>